<reference evidence="2 3" key="1">
    <citation type="journal article" date="2024" name="Plant J.">
        <title>Genome sequences and population genomics reveal climatic adaptation and genomic divergence between two closely related sweetgum species.</title>
        <authorList>
            <person name="Xu W.Q."/>
            <person name="Ren C.Q."/>
            <person name="Zhang X.Y."/>
            <person name="Comes H.P."/>
            <person name="Liu X.H."/>
            <person name="Li Y.G."/>
            <person name="Kettle C.J."/>
            <person name="Jalonen R."/>
            <person name="Gaisberger H."/>
            <person name="Ma Y.Z."/>
            <person name="Qiu Y.X."/>
        </authorList>
    </citation>
    <scope>NUCLEOTIDE SEQUENCE [LARGE SCALE GENOMIC DNA]</scope>
    <source>
        <strain evidence="2">Hangzhou</strain>
    </source>
</reference>
<proteinExistence type="predicted"/>
<keyword evidence="3" id="KW-1185">Reference proteome</keyword>
<organism evidence="2 3">
    <name type="scientific">Liquidambar formosana</name>
    <name type="common">Formosan gum</name>
    <dbReference type="NCBI Taxonomy" id="63359"/>
    <lineage>
        <taxon>Eukaryota</taxon>
        <taxon>Viridiplantae</taxon>
        <taxon>Streptophyta</taxon>
        <taxon>Embryophyta</taxon>
        <taxon>Tracheophyta</taxon>
        <taxon>Spermatophyta</taxon>
        <taxon>Magnoliopsida</taxon>
        <taxon>eudicotyledons</taxon>
        <taxon>Gunneridae</taxon>
        <taxon>Pentapetalae</taxon>
        <taxon>Saxifragales</taxon>
        <taxon>Altingiaceae</taxon>
        <taxon>Liquidambar</taxon>
    </lineage>
</organism>
<feature type="compositionally biased region" description="Basic and acidic residues" evidence="1">
    <location>
        <begin position="73"/>
        <end position="83"/>
    </location>
</feature>
<evidence type="ECO:0000313" key="2">
    <source>
        <dbReference type="EMBL" id="KAK9291507.1"/>
    </source>
</evidence>
<dbReference type="AlphaFoldDB" id="A0AAP0S6M1"/>
<protein>
    <submittedName>
        <fullName evidence="2">Uncharacterized protein</fullName>
    </submittedName>
</protein>
<accession>A0AAP0S6M1</accession>
<name>A0AAP0S6M1_LIQFO</name>
<sequence>MEEDDMFDKFNARLSDIVNSRFSLDQFHKDNKDLDAMKKEDLVGEIQNYKIKFYKPKKERKSIGIVLSIVSEKSSRHASRTDSESNICEEDIA</sequence>
<comment type="caution">
    <text evidence="2">The sequence shown here is derived from an EMBL/GenBank/DDBJ whole genome shotgun (WGS) entry which is preliminary data.</text>
</comment>
<feature type="region of interest" description="Disordered" evidence="1">
    <location>
        <begin position="73"/>
        <end position="93"/>
    </location>
</feature>
<evidence type="ECO:0000256" key="1">
    <source>
        <dbReference type="SAM" id="MobiDB-lite"/>
    </source>
</evidence>
<evidence type="ECO:0000313" key="3">
    <source>
        <dbReference type="Proteomes" id="UP001415857"/>
    </source>
</evidence>
<gene>
    <name evidence="2" type="ORF">L1049_019455</name>
</gene>
<dbReference type="EMBL" id="JBBPBK010000001">
    <property type="protein sequence ID" value="KAK9291507.1"/>
    <property type="molecule type" value="Genomic_DNA"/>
</dbReference>
<dbReference type="Proteomes" id="UP001415857">
    <property type="component" value="Unassembled WGS sequence"/>
</dbReference>